<organism evidence="8 9">
    <name type="scientific">Koribacter versatilis (strain Ellin345)</name>
    <dbReference type="NCBI Taxonomy" id="204669"/>
    <lineage>
        <taxon>Bacteria</taxon>
        <taxon>Pseudomonadati</taxon>
        <taxon>Acidobacteriota</taxon>
        <taxon>Terriglobia</taxon>
        <taxon>Terriglobales</taxon>
        <taxon>Candidatus Korobacteraceae</taxon>
        <taxon>Candidatus Korobacter</taxon>
    </lineage>
</organism>
<sequence length="398" mass="43560">MEKLIYFDNAATGWPKPENVYRFMDEFYRTHGVNPGRSGYDLAMETGSMVDRSRKRLTKFFGGDEDAPDRLVFTSNVTDALNLVIPGLVGHGDHVVTTNLEHNSVIRPVNHMVRDCGAEATYVPFKAHGFIEPEAIAAAIRPNTKAVVVNHGSNVIGTVQPVADIGKICRERGVTFVIDTAQTAGVVPINMRAMNVDVVAFTGHKALMGSVGIGGLCIRKHVEVKRVRSGGTGVRSVDPYHLEEYPWRLEYGTPNLVGIASLWAGQDWLDEHGVEMVHAREMKLAKKLVDGFRQVEGVTLYCCENLANHLPTILMNIDTMDPGDVGVMLDVDYNIAVRTGLHCAPLVHTQLGTVKRDGGVRFSIGAFNTEEEVDAAIHAVSEIAKWAMSRSAKSRVTA</sequence>
<dbReference type="AlphaFoldDB" id="Q1IU09"/>
<dbReference type="eggNOG" id="COG0520">
    <property type="taxonomic scope" value="Bacteria"/>
</dbReference>
<dbReference type="EnsemblBacteria" id="ABF39641">
    <property type="protein sequence ID" value="ABF39641"/>
    <property type="gene ID" value="Acid345_0636"/>
</dbReference>
<dbReference type="InterPro" id="IPR010969">
    <property type="entry name" value="Cys_dSase-rel_unknwn_funct"/>
</dbReference>
<comment type="cofactor">
    <cofactor evidence="1 6">
        <name>pyridoxal 5'-phosphate</name>
        <dbReference type="ChEBI" id="CHEBI:597326"/>
    </cofactor>
</comment>
<comment type="similarity">
    <text evidence="2">Belongs to the class-V pyridoxal-phosphate-dependent aminotransferase family. Csd subfamily.</text>
</comment>
<evidence type="ECO:0000313" key="9">
    <source>
        <dbReference type="Proteomes" id="UP000002432"/>
    </source>
</evidence>
<dbReference type="GO" id="GO:0031071">
    <property type="term" value="F:cysteine desulfurase activity"/>
    <property type="evidence" value="ECO:0007669"/>
    <property type="project" value="UniProtKB-EC"/>
</dbReference>
<dbReference type="STRING" id="204669.Acid345_0636"/>
<comment type="catalytic activity">
    <reaction evidence="5">
        <text>(sulfur carrier)-H + L-cysteine = (sulfur carrier)-SH + L-alanine</text>
        <dbReference type="Rhea" id="RHEA:43892"/>
        <dbReference type="Rhea" id="RHEA-COMP:14737"/>
        <dbReference type="Rhea" id="RHEA-COMP:14739"/>
        <dbReference type="ChEBI" id="CHEBI:29917"/>
        <dbReference type="ChEBI" id="CHEBI:35235"/>
        <dbReference type="ChEBI" id="CHEBI:57972"/>
        <dbReference type="ChEBI" id="CHEBI:64428"/>
        <dbReference type="EC" id="2.8.1.7"/>
    </reaction>
</comment>
<dbReference type="PANTHER" id="PTHR43586:SF4">
    <property type="entry name" value="ISOPENICILLIN N EPIMERASE"/>
    <property type="match status" value="1"/>
</dbReference>
<feature type="domain" description="Aminotransferase class V" evidence="7">
    <location>
        <begin position="5"/>
        <end position="375"/>
    </location>
</feature>
<dbReference type="Pfam" id="PF00266">
    <property type="entry name" value="Aminotran_5"/>
    <property type="match status" value="1"/>
</dbReference>
<accession>Q1IU09</accession>
<dbReference type="OrthoDB" id="9804366at2"/>
<dbReference type="InterPro" id="IPR016454">
    <property type="entry name" value="Cysteine_dSase"/>
</dbReference>
<keyword evidence="9" id="KW-1185">Reference proteome</keyword>
<dbReference type="PANTHER" id="PTHR43586">
    <property type="entry name" value="CYSTEINE DESULFURASE"/>
    <property type="match status" value="1"/>
</dbReference>
<evidence type="ECO:0000256" key="2">
    <source>
        <dbReference type="ARBA" id="ARBA00010447"/>
    </source>
</evidence>
<dbReference type="HOGENOM" id="CLU_003433_2_4_0"/>
<dbReference type="Gene3D" id="3.40.640.10">
    <property type="entry name" value="Type I PLP-dependent aspartate aminotransferase-like (Major domain)"/>
    <property type="match status" value="1"/>
</dbReference>
<gene>
    <name evidence="8" type="ordered locus">Acid345_0636</name>
</gene>
<evidence type="ECO:0000313" key="8">
    <source>
        <dbReference type="EMBL" id="ABF39641.1"/>
    </source>
</evidence>
<dbReference type="InterPro" id="IPR015422">
    <property type="entry name" value="PyrdxlP-dep_Trfase_small"/>
</dbReference>
<dbReference type="InterPro" id="IPR015421">
    <property type="entry name" value="PyrdxlP-dep_Trfase_major"/>
</dbReference>
<dbReference type="KEGG" id="aba:Acid345_0636"/>
<evidence type="ECO:0000256" key="3">
    <source>
        <dbReference type="ARBA" id="ARBA00012239"/>
    </source>
</evidence>
<evidence type="ECO:0000256" key="4">
    <source>
        <dbReference type="ARBA" id="ARBA00022898"/>
    </source>
</evidence>
<name>Q1IU09_KORVE</name>
<reference evidence="8 9" key="1">
    <citation type="journal article" date="2009" name="Appl. Environ. Microbiol.">
        <title>Three genomes from the phylum Acidobacteria provide insight into the lifestyles of these microorganisms in soils.</title>
        <authorList>
            <person name="Ward N.L."/>
            <person name="Challacombe J.F."/>
            <person name="Janssen P.H."/>
            <person name="Henrissat B."/>
            <person name="Coutinho P.M."/>
            <person name="Wu M."/>
            <person name="Xie G."/>
            <person name="Haft D.H."/>
            <person name="Sait M."/>
            <person name="Badger J."/>
            <person name="Barabote R.D."/>
            <person name="Bradley B."/>
            <person name="Brettin T.S."/>
            <person name="Brinkac L.M."/>
            <person name="Bruce D."/>
            <person name="Creasy T."/>
            <person name="Daugherty S.C."/>
            <person name="Davidsen T.M."/>
            <person name="DeBoy R.T."/>
            <person name="Detter J.C."/>
            <person name="Dodson R.J."/>
            <person name="Durkin A.S."/>
            <person name="Ganapathy A."/>
            <person name="Gwinn-Giglio M."/>
            <person name="Han C.S."/>
            <person name="Khouri H."/>
            <person name="Kiss H."/>
            <person name="Kothari S.P."/>
            <person name="Madupu R."/>
            <person name="Nelson K.E."/>
            <person name="Nelson W.C."/>
            <person name="Paulsen I."/>
            <person name="Penn K."/>
            <person name="Ren Q."/>
            <person name="Rosovitz M.J."/>
            <person name="Selengut J.D."/>
            <person name="Shrivastava S."/>
            <person name="Sullivan S.A."/>
            <person name="Tapia R."/>
            <person name="Thompson L.S."/>
            <person name="Watkins K.L."/>
            <person name="Yang Q."/>
            <person name="Yu C."/>
            <person name="Zafar N."/>
            <person name="Zhou L."/>
            <person name="Kuske C.R."/>
        </authorList>
    </citation>
    <scope>NUCLEOTIDE SEQUENCE [LARGE SCALE GENOMIC DNA]</scope>
    <source>
        <strain evidence="8 9">Ellin345</strain>
    </source>
</reference>
<dbReference type="EC" id="2.8.1.7" evidence="3"/>
<dbReference type="NCBIfam" id="TIGR01977">
    <property type="entry name" value="am_tr_V_EF2568"/>
    <property type="match status" value="1"/>
</dbReference>
<dbReference type="PIRSF" id="PIRSF005572">
    <property type="entry name" value="NifS"/>
    <property type="match status" value="1"/>
</dbReference>
<dbReference type="InterPro" id="IPR000192">
    <property type="entry name" value="Aminotrans_V_dom"/>
</dbReference>
<dbReference type="Gene3D" id="3.90.1150.10">
    <property type="entry name" value="Aspartate Aminotransferase, domain 1"/>
    <property type="match status" value="1"/>
</dbReference>
<dbReference type="SUPFAM" id="SSF53383">
    <property type="entry name" value="PLP-dependent transferases"/>
    <property type="match status" value="1"/>
</dbReference>
<protein>
    <recommendedName>
        <fullName evidence="3">cysteine desulfurase</fullName>
        <ecNumber evidence="3">2.8.1.7</ecNumber>
    </recommendedName>
</protein>
<evidence type="ECO:0000256" key="5">
    <source>
        <dbReference type="ARBA" id="ARBA00050776"/>
    </source>
</evidence>
<evidence type="ECO:0000256" key="1">
    <source>
        <dbReference type="ARBA" id="ARBA00001933"/>
    </source>
</evidence>
<evidence type="ECO:0000259" key="7">
    <source>
        <dbReference type="Pfam" id="PF00266"/>
    </source>
</evidence>
<dbReference type="EMBL" id="CP000360">
    <property type="protein sequence ID" value="ABF39641.1"/>
    <property type="molecule type" value="Genomic_DNA"/>
</dbReference>
<dbReference type="PROSITE" id="PS00595">
    <property type="entry name" value="AA_TRANSFER_CLASS_5"/>
    <property type="match status" value="1"/>
</dbReference>
<proteinExistence type="inferred from homology"/>
<dbReference type="Proteomes" id="UP000002432">
    <property type="component" value="Chromosome"/>
</dbReference>
<dbReference type="InterPro" id="IPR020578">
    <property type="entry name" value="Aminotrans_V_PyrdxlP_BS"/>
</dbReference>
<keyword evidence="4" id="KW-0663">Pyridoxal phosphate</keyword>
<evidence type="ECO:0000256" key="6">
    <source>
        <dbReference type="RuleBase" id="RU004504"/>
    </source>
</evidence>
<dbReference type="InterPro" id="IPR015424">
    <property type="entry name" value="PyrdxlP-dep_Trfase"/>
</dbReference>
<dbReference type="RefSeq" id="WP_011521443.1">
    <property type="nucleotide sequence ID" value="NC_008009.1"/>
</dbReference>